<dbReference type="InterPro" id="IPR050553">
    <property type="entry name" value="Thioredoxin_ResA/DsbE_sf"/>
</dbReference>
<dbReference type="AlphaFoldDB" id="A0AAP2DNR2"/>
<dbReference type="InterPro" id="IPR013766">
    <property type="entry name" value="Thioredoxin_domain"/>
</dbReference>
<dbReference type="EMBL" id="JAHESF010000009">
    <property type="protein sequence ID" value="MBT1697454.1"/>
    <property type="molecule type" value="Genomic_DNA"/>
</dbReference>
<accession>A0AAP2DNR2</accession>
<keyword evidence="3" id="KW-1185">Reference proteome</keyword>
<dbReference type="Proteomes" id="UP001319200">
    <property type="component" value="Unassembled WGS sequence"/>
</dbReference>
<evidence type="ECO:0000313" key="3">
    <source>
        <dbReference type="Proteomes" id="UP001319200"/>
    </source>
</evidence>
<dbReference type="SUPFAM" id="SSF52833">
    <property type="entry name" value="Thioredoxin-like"/>
    <property type="match status" value="1"/>
</dbReference>
<evidence type="ECO:0000313" key="2">
    <source>
        <dbReference type="EMBL" id="MBT1697454.1"/>
    </source>
</evidence>
<organism evidence="2 3">
    <name type="scientific">Chryseosolibacter histidini</name>
    <dbReference type="NCBI Taxonomy" id="2782349"/>
    <lineage>
        <taxon>Bacteria</taxon>
        <taxon>Pseudomonadati</taxon>
        <taxon>Bacteroidota</taxon>
        <taxon>Cytophagia</taxon>
        <taxon>Cytophagales</taxon>
        <taxon>Chryseotaleaceae</taxon>
        <taxon>Chryseosolibacter</taxon>
    </lineage>
</organism>
<sequence length="418" mass="46962">MILEVQKKRKFLIYILTIALLMGCKEKRDTLLREGVWRGEFLFHEEKVPFLFEVSRELSGPLNIDFINGTEHARYTGVTIERDSIVIPLDLYDSYLIGLSDGQFLKGYYRRNNSPARAIPFEASYGKTHRFEVTGDKTSVDLSGSWDVAITNESDTSADHTVGLFEQRNGQLTGTIMTITGDYRYLAGEVDKNQILLSGFSGSSPRLIKATLIDENNFEGELIGFTSRSKLTGKRNSAAKLPDAYKLTYLKDSVQKFNFTFPDLNGKPVSLTDGKYRDKVVIVTILGSWCPNCIDETAFLASWYKENSDRGVEIIGLAFERKDDLAFAKERLGTLISRFDVKYDILFAGKADKKVASEKLPQLNAVLSFPTTILIDKKGKVRKIHTGFTGPATGKYYESFKEEFADEITNLLNEAGSI</sequence>
<reference evidence="2 3" key="1">
    <citation type="submission" date="2021-05" db="EMBL/GenBank/DDBJ databases">
        <title>A Polyphasic approach of four new species of the genus Ohtaekwangia: Ohtaekwangia histidinii sp. nov., Ohtaekwangia cretensis sp. nov., Ohtaekwangia indiensis sp. nov., Ohtaekwangia reichenbachii sp. nov. from diverse environment.</title>
        <authorList>
            <person name="Octaviana S."/>
        </authorList>
    </citation>
    <scope>NUCLEOTIDE SEQUENCE [LARGE SCALE GENOMIC DNA]</scope>
    <source>
        <strain evidence="2 3">PWU4</strain>
    </source>
</reference>
<dbReference type="Pfam" id="PF00578">
    <property type="entry name" value="AhpC-TSA"/>
    <property type="match status" value="1"/>
</dbReference>
<dbReference type="RefSeq" id="WP_254163324.1">
    <property type="nucleotide sequence ID" value="NZ_JAHESF010000009.1"/>
</dbReference>
<dbReference type="PROSITE" id="PS51257">
    <property type="entry name" value="PROKAR_LIPOPROTEIN"/>
    <property type="match status" value="1"/>
</dbReference>
<evidence type="ECO:0000259" key="1">
    <source>
        <dbReference type="PROSITE" id="PS51352"/>
    </source>
</evidence>
<dbReference type="Gene3D" id="3.40.30.10">
    <property type="entry name" value="Glutaredoxin"/>
    <property type="match status" value="1"/>
</dbReference>
<dbReference type="PROSITE" id="PS51352">
    <property type="entry name" value="THIOREDOXIN_2"/>
    <property type="match status" value="1"/>
</dbReference>
<comment type="caution">
    <text evidence="2">The sequence shown here is derived from an EMBL/GenBank/DDBJ whole genome shotgun (WGS) entry which is preliminary data.</text>
</comment>
<dbReference type="GO" id="GO:0016491">
    <property type="term" value="F:oxidoreductase activity"/>
    <property type="evidence" value="ECO:0007669"/>
    <property type="project" value="InterPro"/>
</dbReference>
<dbReference type="CDD" id="cd02966">
    <property type="entry name" value="TlpA_like_family"/>
    <property type="match status" value="1"/>
</dbReference>
<gene>
    <name evidence="2" type="ORF">KK083_11240</name>
</gene>
<name>A0AAP2DNR2_9BACT</name>
<proteinExistence type="predicted"/>
<dbReference type="PANTHER" id="PTHR42852">
    <property type="entry name" value="THIOL:DISULFIDE INTERCHANGE PROTEIN DSBE"/>
    <property type="match status" value="1"/>
</dbReference>
<protein>
    <submittedName>
        <fullName evidence="2">TlpA family protein disulfide reductase</fullName>
    </submittedName>
</protein>
<dbReference type="InterPro" id="IPR000866">
    <property type="entry name" value="AhpC/TSA"/>
</dbReference>
<dbReference type="GO" id="GO:0016209">
    <property type="term" value="F:antioxidant activity"/>
    <property type="evidence" value="ECO:0007669"/>
    <property type="project" value="InterPro"/>
</dbReference>
<dbReference type="InterPro" id="IPR036249">
    <property type="entry name" value="Thioredoxin-like_sf"/>
</dbReference>
<feature type="domain" description="Thioredoxin" evidence="1">
    <location>
        <begin position="250"/>
        <end position="410"/>
    </location>
</feature>
<dbReference type="PANTHER" id="PTHR42852:SF13">
    <property type="entry name" value="PROTEIN DIPZ"/>
    <property type="match status" value="1"/>
</dbReference>